<name>A0A7V5HPB1_UNCW3</name>
<gene>
    <name evidence="2" type="ORF">ENL43_00075</name>
</gene>
<evidence type="ECO:0000259" key="1">
    <source>
        <dbReference type="Pfam" id="PF00535"/>
    </source>
</evidence>
<dbReference type="InterPro" id="IPR050256">
    <property type="entry name" value="Glycosyltransferase_2"/>
</dbReference>
<sequence length="235" mass="26643">MGVGGSSPLAPTINFFVIVPAYNEERKIGTFLEELLSIVPVEKIIVIDDGSTDRTYELAEKAGCIVLKNKINSGKGAAQKLGFEEAIKRGAEYIITMDADLQHNPAYIPLFIDKIMSGYDIVIGSRWQELHKMPRDRYLSNRLTTLAISLLTGRKVRDTQSGFRAIRSEVLKQIQLKTNKYETESELLIKALLKGFKVGYVEIEARYGDESSKINRFLDTLRFLRMYMGLIWQRG</sequence>
<evidence type="ECO:0000313" key="2">
    <source>
        <dbReference type="EMBL" id="HHF52746.1"/>
    </source>
</evidence>
<reference evidence="2" key="1">
    <citation type="journal article" date="2020" name="mSystems">
        <title>Genome- and Community-Level Interaction Insights into Carbon Utilization and Element Cycling Functions of Hydrothermarchaeota in Hydrothermal Sediment.</title>
        <authorList>
            <person name="Zhou Z."/>
            <person name="Liu Y."/>
            <person name="Xu W."/>
            <person name="Pan J."/>
            <person name="Luo Z.H."/>
            <person name="Li M."/>
        </authorList>
    </citation>
    <scope>NUCLEOTIDE SEQUENCE [LARGE SCALE GENOMIC DNA]</scope>
    <source>
        <strain evidence="2">HyVt-96</strain>
    </source>
</reference>
<accession>A0A7V5HPB1</accession>
<dbReference type="PANTHER" id="PTHR48090:SF7">
    <property type="entry name" value="RFBJ PROTEIN"/>
    <property type="match status" value="1"/>
</dbReference>
<feature type="domain" description="Glycosyltransferase 2-like" evidence="1">
    <location>
        <begin position="17"/>
        <end position="174"/>
    </location>
</feature>
<organism evidence="2">
    <name type="scientific">candidate division WOR-3 bacterium</name>
    <dbReference type="NCBI Taxonomy" id="2052148"/>
    <lineage>
        <taxon>Bacteria</taxon>
        <taxon>Bacteria division WOR-3</taxon>
    </lineage>
</organism>
<dbReference type="EMBL" id="DRTX01000005">
    <property type="protein sequence ID" value="HHF52746.1"/>
    <property type="molecule type" value="Genomic_DNA"/>
</dbReference>
<dbReference type="SUPFAM" id="SSF53448">
    <property type="entry name" value="Nucleotide-diphospho-sugar transferases"/>
    <property type="match status" value="1"/>
</dbReference>
<dbReference type="InterPro" id="IPR029044">
    <property type="entry name" value="Nucleotide-diphossugar_trans"/>
</dbReference>
<dbReference type="Gene3D" id="3.90.550.10">
    <property type="entry name" value="Spore Coat Polysaccharide Biosynthesis Protein SpsA, Chain A"/>
    <property type="match status" value="1"/>
</dbReference>
<dbReference type="CDD" id="cd04179">
    <property type="entry name" value="DPM_DPG-synthase_like"/>
    <property type="match status" value="1"/>
</dbReference>
<dbReference type="AlphaFoldDB" id="A0A7V5HPB1"/>
<dbReference type="InterPro" id="IPR001173">
    <property type="entry name" value="Glyco_trans_2-like"/>
</dbReference>
<proteinExistence type="predicted"/>
<protein>
    <submittedName>
        <fullName evidence="2">Glycosyltransferase family 2 protein</fullName>
    </submittedName>
</protein>
<dbReference type="Proteomes" id="UP000886050">
    <property type="component" value="Unassembled WGS sequence"/>
</dbReference>
<comment type="caution">
    <text evidence="2">The sequence shown here is derived from an EMBL/GenBank/DDBJ whole genome shotgun (WGS) entry which is preliminary data.</text>
</comment>
<dbReference type="PANTHER" id="PTHR48090">
    <property type="entry name" value="UNDECAPRENYL-PHOSPHATE 4-DEOXY-4-FORMAMIDO-L-ARABINOSE TRANSFERASE-RELATED"/>
    <property type="match status" value="1"/>
</dbReference>
<dbReference type="Pfam" id="PF00535">
    <property type="entry name" value="Glycos_transf_2"/>
    <property type="match status" value="1"/>
</dbReference>